<keyword evidence="2" id="KW-0575">Peroxidase</keyword>
<accession>A0A8J1UQ63</accession>
<evidence type="ECO:0000256" key="2">
    <source>
        <dbReference type="ARBA" id="ARBA00022559"/>
    </source>
</evidence>
<proteinExistence type="inferred from homology"/>
<dbReference type="InterPro" id="IPR000889">
    <property type="entry name" value="Glutathione_peroxidase"/>
</dbReference>
<dbReference type="InterPro" id="IPR036249">
    <property type="entry name" value="Thioredoxin-like_sf"/>
</dbReference>
<dbReference type="SUPFAM" id="SSF52833">
    <property type="entry name" value="Thioredoxin-like"/>
    <property type="match status" value="1"/>
</dbReference>
<dbReference type="PROSITE" id="PS51355">
    <property type="entry name" value="GLUTATHIONE_PEROXID_3"/>
    <property type="match status" value="1"/>
</dbReference>
<evidence type="ECO:0000256" key="3">
    <source>
        <dbReference type="ARBA" id="ARBA00023002"/>
    </source>
</evidence>
<keyword evidence="5" id="KW-1185">Reference proteome</keyword>
<sequence>MFEKIESNGIDQEAMYGWLKGICPEISDSFYPKSRLYYDPINVRDIRWNWEKFIINREGKPTRRYASFYPPTDTNVRADIEAALTEGYGQDWRQKLAVAKAKLAKKEQAPVVRPVSISEILRKHH</sequence>
<evidence type="ECO:0000313" key="4">
    <source>
        <dbReference type="EMBL" id="CAH1793948.1"/>
    </source>
</evidence>
<keyword evidence="3" id="KW-0560">Oxidoreductase</keyword>
<dbReference type="EMBL" id="CAIIXF020000009">
    <property type="protein sequence ID" value="CAH1793948.1"/>
    <property type="molecule type" value="Genomic_DNA"/>
</dbReference>
<dbReference type="AlphaFoldDB" id="A0A8J1UQ63"/>
<dbReference type="GO" id="GO:0004601">
    <property type="term" value="F:peroxidase activity"/>
    <property type="evidence" value="ECO:0007669"/>
    <property type="project" value="UniProtKB-KW"/>
</dbReference>
<reference evidence="4" key="1">
    <citation type="submission" date="2022-03" db="EMBL/GenBank/DDBJ databases">
        <authorList>
            <person name="Martin C."/>
        </authorList>
    </citation>
    <scope>NUCLEOTIDE SEQUENCE</scope>
</reference>
<dbReference type="PANTHER" id="PTHR11592">
    <property type="entry name" value="GLUTATHIONE PEROXIDASE"/>
    <property type="match status" value="1"/>
</dbReference>
<evidence type="ECO:0000256" key="1">
    <source>
        <dbReference type="ARBA" id="ARBA00006926"/>
    </source>
</evidence>
<dbReference type="Gene3D" id="3.40.30.10">
    <property type="entry name" value="Glutaredoxin"/>
    <property type="match status" value="1"/>
</dbReference>
<name>A0A8J1UQ63_OWEFU</name>
<protein>
    <submittedName>
        <fullName evidence="4">Uncharacterized protein</fullName>
    </submittedName>
</protein>
<dbReference type="Proteomes" id="UP000749559">
    <property type="component" value="Unassembled WGS sequence"/>
</dbReference>
<gene>
    <name evidence="4" type="ORF">OFUS_LOCUS18727</name>
</gene>
<dbReference type="OrthoDB" id="446890at2759"/>
<dbReference type="GO" id="GO:0006979">
    <property type="term" value="P:response to oxidative stress"/>
    <property type="evidence" value="ECO:0007669"/>
    <property type="project" value="InterPro"/>
</dbReference>
<comment type="similarity">
    <text evidence="1">Belongs to the glutathione peroxidase family.</text>
</comment>
<evidence type="ECO:0000313" key="5">
    <source>
        <dbReference type="Proteomes" id="UP000749559"/>
    </source>
</evidence>
<organism evidence="4 5">
    <name type="scientific">Owenia fusiformis</name>
    <name type="common">Polychaete worm</name>
    <dbReference type="NCBI Taxonomy" id="6347"/>
    <lineage>
        <taxon>Eukaryota</taxon>
        <taxon>Metazoa</taxon>
        <taxon>Spiralia</taxon>
        <taxon>Lophotrochozoa</taxon>
        <taxon>Annelida</taxon>
        <taxon>Polychaeta</taxon>
        <taxon>Sedentaria</taxon>
        <taxon>Canalipalpata</taxon>
        <taxon>Sabellida</taxon>
        <taxon>Oweniida</taxon>
        <taxon>Oweniidae</taxon>
        <taxon>Owenia</taxon>
    </lineage>
</organism>
<dbReference type="PANTHER" id="PTHR11592:SF78">
    <property type="entry name" value="GLUTATHIONE PEROXIDASE"/>
    <property type="match status" value="1"/>
</dbReference>
<comment type="caution">
    <text evidence="4">The sequence shown here is derived from an EMBL/GenBank/DDBJ whole genome shotgun (WGS) entry which is preliminary data.</text>
</comment>